<keyword evidence="8" id="KW-1185">Reference proteome</keyword>
<dbReference type="OrthoDB" id="9799225at2"/>
<feature type="transmembrane region" description="Helical" evidence="6">
    <location>
        <begin position="29"/>
        <end position="46"/>
    </location>
</feature>
<keyword evidence="3 6" id="KW-0812">Transmembrane</keyword>
<dbReference type="RefSeq" id="WP_050520558.1">
    <property type="nucleotide sequence ID" value="NZ_FOCO01000037.1"/>
</dbReference>
<feature type="transmembrane region" description="Helical" evidence="6">
    <location>
        <begin position="204"/>
        <end position="226"/>
    </location>
</feature>
<evidence type="ECO:0000313" key="7">
    <source>
        <dbReference type="EMBL" id="SEN98502.1"/>
    </source>
</evidence>
<dbReference type="PANTHER" id="PTHR21716:SF16">
    <property type="entry name" value="BLL1467 PROTEIN"/>
    <property type="match status" value="1"/>
</dbReference>
<dbReference type="PANTHER" id="PTHR21716">
    <property type="entry name" value="TRANSMEMBRANE PROTEIN"/>
    <property type="match status" value="1"/>
</dbReference>
<keyword evidence="4 6" id="KW-1133">Transmembrane helix</keyword>
<dbReference type="InterPro" id="IPR002549">
    <property type="entry name" value="AI-2E-like"/>
</dbReference>
<reference evidence="7 8" key="1">
    <citation type="submission" date="2016-10" db="EMBL/GenBank/DDBJ databases">
        <authorList>
            <person name="de Groot N.N."/>
        </authorList>
    </citation>
    <scope>NUCLEOTIDE SEQUENCE [LARGE SCALE GENOMIC DNA]</scope>
    <source>
        <strain evidence="7 8">CGMCC 1.10836</strain>
    </source>
</reference>
<gene>
    <name evidence="7" type="ORF">SAMN05216227_10377</name>
</gene>
<dbReference type="Proteomes" id="UP000183002">
    <property type="component" value="Unassembled WGS sequence"/>
</dbReference>
<feature type="transmembrane region" description="Helical" evidence="6">
    <location>
        <begin position="320"/>
        <end position="338"/>
    </location>
</feature>
<dbReference type="Pfam" id="PF01594">
    <property type="entry name" value="AI-2E_transport"/>
    <property type="match status" value="1"/>
</dbReference>
<accession>A0A1H8L014</accession>
<name>A0A1H8L014_9RHOB</name>
<dbReference type="GO" id="GO:0016020">
    <property type="term" value="C:membrane"/>
    <property type="evidence" value="ECO:0007669"/>
    <property type="project" value="UniProtKB-SubCell"/>
</dbReference>
<feature type="transmembrane region" description="Helical" evidence="6">
    <location>
        <begin position="7"/>
        <end position="23"/>
    </location>
</feature>
<feature type="transmembrane region" description="Helical" evidence="6">
    <location>
        <begin position="145"/>
        <end position="168"/>
    </location>
</feature>
<evidence type="ECO:0000256" key="5">
    <source>
        <dbReference type="ARBA" id="ARBA00023136"/>
    </source>
</evidence>
<comment type="similarity">
    <text evidence="2">Belongs to the autoinducer-2 exporter (AI-2E) (TC 2.A.86) family.</text>
</comment>
<proteinExistence type="inferred from homology"/>
<sequence>MNIERLAQISVIVIGTIALFSALNTLESIFAPLALALMAGVVMSPVTDFGEQRGFPPVIGALTGLTVTLGLLTGLGLVFYPLMAQLVDQAPKVWFDMQDTIRLLKSMLGDLSDMGNSVTAAVSPSTTTPNATANEGVALPSITDALMVAPAIVSQTLIFAGALFFFLLTRTQIYNWAALKLSNPGERAQTALKLRNAERYVARYFGTITLINIALGFCVGTVLQVLGMPGAALWGVVAFLLNFVVYLGPAIIAIALTFAGVAVFDGSMTLAPMGAYLTLNAIEAQFITPTLVGRNMAVNPLLVFLALVFGIWLWGPIGGIVAIPFLIWVLVLNGALLAPKPTTQT</sequence>
<dbReference type="STRING" id="1077947.SAMN05216227_10377"/>
<evidence type="ECO:0000256" key="3">
    <source>
        <dbReference type="ARBA" id="ARBA00022692"/>
    </source>
</evidence>
<feature type="transmembrane region" description="Helical" evidence="6">
    <location>
        <begin position="296"/>
        <end position="314"/>
    </location>
</feature>
<dbReference type="GO" id="GO:0055085">
    <property type="term" value="P:transmembrane transport"/>
    <property type="evidence" value="ECO:0007669"/>
    <property type="project" value="TreeGrafter"/>
</dbReference>
<evidence type="ECO:0000256" key="1">
    <source>
        <dbReference type="ARBA" id="ARBA00004141"/>
    </source>
</evidence>
<evidence type="ECO:0000256" key="2">
    <source>
        <dbReference type="ARBA" id="ARBA00009773"/>
    </source>
</evidence>
<feature type="transmembrane region" description="Helical" evidence="6">
    <location>
        <begin position="232"/>
        <end position="264"/>
    </location>
</feature>
<evidence type="ECO:0000313" key="8">
    <source>
        <dbReference type="Proteomes" id="UP000183002"/>
    </source>
</evidence>
<dbReference type="AlphaFoldDB" id="A0A1H8L014"/>
<organism evidence="7 8">
    <name type="scientific">Pseudorhodobacter antarcticus</name>
    <dbReference type="NCBI Taxonomy" id="1077947"/>
    <lineage>
        <taxon>Bacteria</taxon>
        <taxon>Pseudomonadati</taxon>
        <taxon>Pseudomonadota</taxon>
        <taxon>Alphaproteobacteria</taxon>
        <taxon>Rhodobacterales</taxon>
        <taxon>Paracoccaceae</taxon>
        <taxon>Pseudorhodobacter</taxon>
    </lineage>
</organism>
<comment type="subcellular location">
    <subcellularLocation>
        <location evidence="1">Membrane</location>
        <topology evidence="1">Multi-pass membrane protein</topology>
    </subcellularLocation>
</comment>
<feature type="transmembrane region" description="Helical" evidence="6">
    <location>
        <begin position="58"/>
        <end position="82"/>
    </location>
</feature>
<dbReference type="EMBL" id="FOCO01000037">
    <property type="protein sequence ID" value="SEN98502.1"/>
    <property type="molecule type" value="Genomic_DNA"/>
</dbReference>
<protein>
    <submittedName>
        <fullName evidence="7">Predicted PurR-regulated permease PerM</fullName>
    </submittedName>
</protein>
<keyword evidence="5 6" id="KW-0472">Membrane</keyword>
<evidence type="ECO:0000256" key="4">
    <source>
        <dbReference type="ARBA" id="ARBA00022989"/>
    </source>
</evidence>
<evidence type="ECO:0000256" key="6">
    <source>
        <dbReference type="SAM" id="Phobius"/>
    </source>
</evidence>